<evidence type="ECO:0000313" key="2">
    <source>
        <dbReference type="Proteomes" id="UP000196027"/>
    </source>
</evidence>
<dbReference type="EMBL" id="CP021425">
    <property type="protein sequence ID" value="ARU59520.1"/>
    <property type="molecule type" value="Genomic_DNA"/>
</dbReference>
<keyword evidence="2" id="KW-1185">Reference proteome</keyword>
<evidence type="ECO:0000313" key="1">
    <source>
        <dbReference type="EMBL" id="ARU59520.1"/>
    </source>
</evidence>
<accession>A0A1Y0IGT6</accession>
<gene>
    <name evidence="1" type="ORF">OLMES_5540</name>
</gene>
<dbReference type="AlphaFoldDB" id="A0A1Y0IGT6"/>
<proteinExistence type="predicted"/>
<dbReference type="Gene3D" id="2.130.10.10">
    <property type="entry name" value="YVTN repeat-like/Quinoprotein amine dehydrogenase"/>
    <property type="match status" value="1"/>
</dbReference>
<organism evidence="1 2">
    <name type="scientific">Oleiphilus messinensis</name>
    <dbReference type="NCBI Taxonomy" id="141451"/>
    <lineage>
        <taxon>Bacteria</taxon>
        <taxon>Pseudomonadati</taxon>
        <taxon>Pseudomonadota</taxon>
        <taxon>Gammaproteobacteria</taxon>
        <taxon>Oceanospirillales</taxon>
        <taxon>Oleiphilaceae</taxon>
        <taxon>Oleiphilus</taxon>
    </lineage>
</organism>
<dbReference type="Proteomes" id="UP000196027">
    <property type="component" value="Chromosome"/>
</dbReference>
<dbReference type="KEGG" id="ome:OLMES_5540"/>
<sequence>MKMAKRRGVRPLHLDDSGRLWASRGFRLFCSDDGGATYVKQGLLRPGFKHSLKVQFRLLARLFREGIHHFHVFPDGSQVAVLKSGIYCRAKGEQEFRKTYRFVRGSRPLNICVDEGNRLYFGEYFSNPERTSVHIFRSLDQGNTWSVVHTFPDGAVRHVHGVYWDSFRRGLWVLTGDLDHESGVYLTTDSFAYLKPVLTGSQRARAVSLIPLSDGVILPTDTEVDNNVAQWLDPATGLCKHTADLPGSVFYSTVCADFYIFATVVEPSDVNHSQRVYIYFSKDGQRWKILHQATKDRWHMRYFQYGTYLFPSGVNHTAILYAFGQAVVGSDGCMLVFDLKQAWQEREYVPEPDNALT</sequence>
<keyword evidence="1" id="KW-0378">Hydrolase</keyword>
<name>A0A1Y0IGT6_9GAMM</name>
<dbReference type="InterPro" id="IPR015943">
    <property type="entry name" value="WD40/YVTN_repeat-like_dom_sf"/>
</dbReference>
<dbReference type="SUPFAM" id="SSF110296">
    <property type="entry name" value="Oligoxyloglucan reducing end-specific cellobiohydrolase"/>
    <property type="match status" value="1"/>
</dbReference>
<protein>
    <submittedName>
        <fullName evidence="1">Glycosyl hydrolase family protein</fullName>
    </submittedName>
</protein>
<reference evidence="1 2" key="1">
    <citation type="submission" date="2017-05" db="EMBL/GenBank/DDBJ databases">
        <title>Genomic insights into alkan degradation activity of Oleiphilus messinensis.</title>
        <authorList>
            <person name="Kozyavkin S.A."/>
            <person name="Slesarev A.I."/>
            <person name="Golyshin P.N."/>
            <person name="Korzhenkov A."/>
            <person name="Golyshina O.N."/>
            <person name="Toshchakov S.V."/>
        </authorList>
    </citation>
    <scope>NUCLEOTIDE SEQUENCE [LARGE SCALE GENOMIC DNA]</scope>
    <source>
        <strain evidence="1 2">ME102</strain>
    </source>
</reference>
<dbReference type="GO" id="GO:0016787">
    <property type="term" value="F:hydrolase activity"/>
    <property type="evidence" value="ECO:0007669"/>
    <property type="project" value="UniProtKB-KW"/>
</dbReference>